<gene>
    <name evidence="2" type="ORF">Taro_027479</name>
</gene>
<dbReference type="PANTHER" id="PTHR35109">
    <property type="entry name" value="GLUTAMATE RACEMASE"/>
    <property type="match status" value="1"/>
</dbReference>
<sequence>MMSRTCLAKPMALSVWEGQGCRSYYLKKAATGGGRRREREAEPRAAPPPESAERSLWVPHPRTGIYYPKGHEWVMEDVPDGAATFQQTYWLRNQEGLEKAAGCSPSHHARPAMDAFDLTFVCM</sequence>
<organism evidence="2 3">
    <name type="scientific">Colocasia esculenta</name>
    <name type="common">Wild taro</name>
    <name type="synonym">Arum esculentum</name>
    <dbReference type="NCBI Taxonomy" id="4460"/>
    <lineage>
        <taxon>Eukaryota</taxon>
        <taxon>Viridiplantae</taxon>
        <taxon>Streptophyta</taxon>
        <taxon>Embryophyta</taxon>
        <taxon>Tracheophyta</taxon>
        <taxon>Spermatophyta</taxon>
        <taxon>Magnoliopsida</taxon>
        <taxon>Liliopsida</taxon>
        <taxon>Araceae</taxon>
        <taxon>Aroideae</taxon>
        <taxon>Colocasieae</taxon>
        <taxon>Colocasia</taxon>
    </lineage>
</organism>
<dbReference type="PANTHER" id="PTHR35109:SF1">
    <property type="entry name" value="GLUTAMATE RACEMASE"/>
    <property type="match status" value="1"/>
</dbReference>
<comment type="caution">
    <text evidence="2">The sequence shown here is derived from an EMBL/GenBank/DDBJ whole genome shotgun (WGS) entry which is preliminary data.</text>
</comment>
<dbReference type="Proteomes" id="UP000652761">
    <property type="component" value="Unassembled WGS sequence"/>
</dbReference>
<protein>
    <submittedName>
        <fullName evidence="2">Uncharacterized protein</fullName>
    </submittedName>
</protein>
<dbReference type="EMBL" id="NMUH01001719">
    <property type="protein sequence ID" value="MQL94817.1"/>
    <property type="molecule type" value="Genomic_DNA"/>
</dbReference>
<keyword evidence="3" id="KW-1185">Reference proteome</keyword>
<dbReference type="AlphaFoldDB" id="A0A843VK92"/>
<evidence type="ECO:0000313" key="2">
    <source>
        <dbReference type="EMBL" id="MQL94817.1"/>
    </source>
</evidence>
<dbReference type="OrthoDB" id="1930788at2759"/>
<reference evidence="2" key="1">
    <citation type="submission" date="2017-07" db="EMBL/GenBank/DDBJ databases">
        <title>Taro Niue Genome Assembly and Annotation.</title>
        <authorList>
            <person name="Atibalentja N."/>
            <person name="Keating K."/>
            <person name="Fields C.J."/>
        </authorList>
    </citation>
    <scope>NUCLEOTIDE SEQUENCE</scope>
    <source>
        <strain evidence="2">Niue_2</strain>
        <tissue evidence="2">Leaf</tissue>
    </source>
</reference>
<proteinExistence type="predicted"/>
<accession>A0A843VK92</accession>
<evidence type="ECO:0000256" key="1">
    <source>
        <dbReference type="SAM" id="MobiDB-lite"/>
    </source>
</evidence>
<name>A0A843VK92_COLES</name>
<feature type="region of interest" description="Disordered" evidence="1">
    <location>
        <begin position="29"/>
        <end position="56"/>
    </location>
</feature>
<evidence type="ECO:0000313" key="3">
    <source>
        <dbReference type="Proteomes" id="UP000652761"/>
    </source>
</evidence>